<accession>A0ABS1WHD0</accession>
<evidence type="ECO:0000313" key="2">
    <source>
        <dbReference type="EMBL" id="MBL7558535.1"/>
    </source>
</evidence>
<proteinExistence type="predicted"/>
<evidence type="ECO:0000313" key="3">
    <source>
        <dbReference type="Proteomes" id="UP000605013"/>
    </source>
</evidence>
<dbReference type="EMBL" id="JAEMEF010000001">
    <property type="protein sequence ID" value="MBL7558535.1"/>
    <property type="molecule type" value="Genomic_DNA"/>
</dbReference>
<keyword evidence="1" id="KW-0472">Membrane</keyword>
<feature type="transmembrane region" description="Helical" evidence="1">
    <location>
        <begin position="206"/>
        <end position="227"/>
    </location>
</feature>
<feature type="transmembrane region" description="Helical" evidence="1">
    <location>
        <begin position="76"/>
        <end position="106"/>
    </location>
</feature>
<evidence type="ECO:0000256" key="1">
    <source>
        <dbReference type="SAM" id="Phobius"/>
    </source>
</evidence>
<feature type="transmembrane region" description="Helical" evidence="1">
    <location>
        <begin position="42"/>
        <end position="64"/>
    </location>
</feature>
<dbReference type="RefSeq" id="WP_116823811.1">
    <property type="nucleotide sequence ID" value="NZ_JAEMEF010000001.1"/>
</dbReference>
<gene>
    <name evidence="2" type="ORF">JAO71_01870</name>
</gene>
<feature type="transmembrane region" description="Helical" evidence="1">
    <location>
        <begin position="160"/>
        <end position="181"/>
    </location>
</feature>
<name>A0ABS1WHD0_9FLAO</name>
<dbReference type="Proteomes" id="UP000605013">
    <property type="component" value="Unassembled WGS sequence"/>
</dbReference>
<organism evidence="2 3">
    <name type="scientific">Olleya sediminilitoris</name>
    <dbReference type="NCBI Taxonomy" id="2795739"/>
    <lineage>
        <taxon>Bacteria</taxon>
        <taxon>Pseudomonadati</taxon>
        <taxon>Bacteroidota</taxon>
        <taxon>Flavobacteriia</taxon>
        <taxon>Flavobacteriales</taxon>
        <taxon>Flavobacteriaceae</taxon>
    </lineage>
</organism>
<keyword evidence="1" id="KW-1133">Transmembrane helix</keyword>
<feature type="transmembrane region" description="Helical" evidence="1">
    <location>
        <begin position="239"/>
        <end position="258"/>
    </location>
</feature>
<feature type="transmembrane region" description="Helical" evidence="1">
    <location>
        <begin position="264"/>
        <end position="281"/>
    </location>
</feature>
<reference evidence="2 3" key="1">
    <citation type="submission" date="2020-12" db="EMBL/GenBank/DDBJ databases">
        <title>Olleya sediminilitoris sp. nov., isolated from a tidal flat.</title>
        <authorList>
            <person name="Park S."/>
            <person name="Yoon J.-H."/>
        </authorList>
    </citation>
    <scope>NUCLEOTIDE SEQUENCE [LARGE SCALE GENOMIC DNA]</scope>
    <source>
        <strain evidence="2 3">YSTF-M6</strain>
    </source>
</reference>
<dbReference type="InterPro" id="IPR045625">
    <property type="entry name" value="DUF6427"/>
</dbReference>
<evidence type="ECO:0008006" key="4">
    <source>
        <dbReference type="Google" id="ProtNLM"/>
    </source>
</evidence>
<keyword evidence="3" id="KW-1185">Reference proteome</keyword>
<feature type="transmembrane region" description="Helical" evidence="1">
    <location>
        <begin position="288"/>
        <end position="306"/>
    </location>
</feature>
<protein>
    <recommendedName>
        <fullName evidence="4">Beta-carotene 15,15'-monooxygenase</fullName>
    </recommendedName>
</protein>
<sequence length="307" mass="35139">MITTIFSKSKPINFLIVFSITLIAFVVLHIKYPNAVNPDLSIWVKIPEFLLLFLSVLILSFIVLKNLLSQQNNYEILLFGLFVLAVPQVFIRFNIVVSNFFVLLALRRLISIGSQKQVVKKIFDSAFLIGLASLFYFWAILFFPLIFIALLLFSVNAVKSYFVPFIGLLAIIILAICYSILMNNDFFSALNINPESNLDFSSYNSLQFIVVITMLLSFGIWSSVFYLNDIKKKKRSYRPSYKILFFTCMFASALAVLAPQKNGSELLFLFAPLAVIITNYIETITEKWFKEIYLGLLVIIPFVLLML</sequence>
<comment type="caution">
    <text evidence="2">The sequence shown here is derived from an EMBL/GenBank/DDBJ whole genome shotgun (WGS) entry which is preliminary data.</text>
</comment>
<feature type="transmembrane region" description="Helical" evidence="1">
    <location>
        <begin position="12"/>
        <end position="30"/>
    </location>
</feature>
<feature type="transmembrane region" description="Helical" evidence="1">
    <location>
        <begin position="126"/>
        <end position="153"/>
    </location>
</feature>
<keyword evidence="1" id="KW-0812">Transmembrane</keyword>
<dbReference type="Pfam" id="PF19992">
    <property type="entry name" value="DUF6427"/>
    <property type="match status" value="1"/>
</dbReference>